<feature type="transmembrane region" description="Helical" evidence="1">
    <location>
        <begin position="104"/>
        <end position="126"/>
    </location>
</feature>
<feature type="transmembrane region" description="Helical" evidence="1">
    <location>
        <begin position="309"/>
        <end position="326"/>
    </location>
</feature>
<dbReference type="EMBL" id="LZLM01000058">
    <property type="protein sequence ID" value="OBJ86654.1"/>
    <property type="molecule type" value="Genomic_DNA"/>
</dbReference>
<proteinExistence type="predicted"/>
<feature type="transmembrane region" description="Helical" evidence="1">
    <location>
        <begin position="12"/>
        <end position="33"/>
    </location>
</feature>
<dbReference type="InterPro" id="IPR046278">
    <property type="entry name" value="DUF6311"/>
</dbReference>
<evidence type="ECO:0000256" key="1">
    <source>
        <dbReference type="SAM" id="Phobius"/>
    </source>
</evidence>
<organism evidence="3 4">
    <name type="scientific">Mycobacterium asiaticum</name>
    <dbReference type="NCBI Taxonomy" id="1790"/>
    <lineage>
        <taxon>Bacteria</taxon>
        <taxon>Bacillati</taxon>
        <taxon>Actinomycetota</taxon>
        <taxon>Actinomycetes</taxon>
        <taxon>Mycobacteriales</taxon>
        <taxon>Mycobacteriaceae</taxon>
        <taxon>Mycobacterium</taxon>
    </lineage>
</organism>
<feature type="transmembrane region" description="Helical" evidence="1">
    <location>
        <begin position="133"/>
        <end position="149"/>
    </location>
</feature>
<reference evidence="3 4" key="1">
    <citation type="submission" date="2016-06" db="EMBL/GenBank/DDBJ databases">
        <authorList>
            <person name="Kjaerup R.B."/>
            <person name="Dalgaard T.S."/>
            <person name="Juul-Madsen H.R."/>
        </authorList>
    </citation>
    <scope>NUCLEOTIDE SEQUENCE [LARGE SCALE GENOMIC DNA]</scope>
    <source>
        <strain evidence="3 4">1276495.2</strain>
    </source>
</reference>
<evidence type="ECO:0000313" key="4">
    <source>
        <dbReference type="Proteomes" id="UP000093925"/>
    </source>
</evidence>
<dbReference type="Proteomes" id="UP000093925">
    <property type="component" value="Unassembled WGS sequence"/>
</dbReference>
<evidence type="ECO:0000259" key="2">
    <source>
        <dbReference type="Pfam" id="PF19830"/>
    </source>
</evidence>
<dbReference type="RefSeq" id="WP_065139652.1">
    <property type="nucleotide sequence ID" value="NZ_LZLM01000058.1"/>
</dbReference>
<comment type="caution">
    <text evidence="3">The sequence shown here is derived from an EMBL/GenBank/DDBJ whole genome shotgun (WGS) entry which is preliminary data.</text>
</comment>
<sequence>MPLSGAQVTRTSRGLAAFLAYLLGAVLLTVRAWRDPAHGWAGNCCDQQQTIWYLGWTPHALANGLDPFFTTQIGAPTGVNLMWNTPMTLLGLLGWLPAKIGGPILGFNVLMVLGIALSGFTAWLAIRRYTGDGAGAMVGGAVYAFSPYIASHAALHLNLATAWVPPLFLLALDDLLNTRRRPPWQSGVALGILSAAQLYITEEMLAASVLAAAVFVGVMALVHRDGRTRESAARLAAALGVATLTFLTLTAYPLAVQFFGPQRINDQVQDPKLFSTDLLNLVLPTPYQLIAPDAATHVSAKFSGLYHEATGYLGVPLIVLIVVVAIRQWGDQRVRIATITGALILLLSLGPELHVGNNALHIPLPWLIFSKLPLLKHLLPGRFTLFVWLAVAVVIAITVQRAISLTPRKRAQWLLATAVALVLVLPAPLEHHRSYTPLFFRTWASHGIRPDETVLVAPYFLDAGGQAAPMLWAADADYGLRMPEAYAYMPQPGGRTRTGPPPTRLAQIMLMIQDDKIPVLARGEVRAQVAADLRNADVRHVIVGPMQEWPAMFAFFTDLFGRDAQRVDEIGIWRDVNVWGVVAAPDEAR</sequence>
<dbReference type="Pfam" id="PF19830">
    <property type="entry name" value="DUF6311"/>
    <property type="match status" value="1"/>
</dbReference>
<accession>A0A1A3KQE3</accession>
<gene>
    <name evidence="3" type="ORF">A5640_09880</name>
</gene>
<keyword evidence="1" id="KW-1133">Transmembrane helix</keyword>
<feature type="transmembrane region" description="Helical" evidence="1">
    <location>
        <begin position="333"/>
        <end position="350"/>
    </location>
</feature>
<name>A0A1A3KQE3_MYCAS</name>
<feature type="transmembrane region" description="Helical" evidence="1">
    <location>
        <begin position="411"/>
        <end position="429"/>
    </location>
</feature>
<feature type="transmembrane region" description="Helical" evidence="1">
    <location>
        <begin position="206"/>
        <end position="223"/>
    </location>
</feature>
<feature type="domain" description="DUF6311" evidence="2">
    <location>
        <begin position="18"/>
        <end position="421"/>
    </location>
</feature>
<keyword evidence="1" id="KW-0812">Transmembrane</keyword>
<protein>
    <recommendedName>
        <fullName evidence="2">DUF6311 domain-containing protein</fullName>
    </recommendedName>
</protein>
<keyword evidence="1" id="KW-0472">Membrane</keyword>
<feature type="transmembrane region" description="Helical" evidence="1">
    <location>
        <begin position="379"/>
        <end position="399"/>
    </location>
</feature>
<feature type="transmembrane region" description="Helical" evidence="1">
    <location>
        <begin position="235"/>
        <end position="255"/>
    </location>
</feature>
<evidence type="ECO:0000313" key="3">
    <source>
        <dbReference type="EMBL" id="OBJ86654.1"/>
    </source>
</evidence>
<dbReference type="AlphaFoldDB" id="A0A1A3KQE3"/>